<proteinExistence type="predicted"/>
<name>A0A8I2Z5F1_VERLO</name>
<dbReference type="AlphaFoldDB" id="A0A8I2Z5F1"/>
<accession>A0A8I2Z5F1</accession>
<sequence length="104" mass="11472">MQSSVDGLDASKIYSMVHCIWVVGNTTQCSLRDAEEGRLGQQVSLPRAQRMKILAASIHKSVLFLSAPWSSFLIVPIPIMTRRAYREAQHGRTHGAAVGLKLLI</sequence>
<protein>
    <submittedName>
        <fullName evidence="1">Uncharacterized protein</fullName>
    </submittedName>
</protein>
<reference evidence="1" key="1">
    <citation type="journal article" date="2021" name="Mol. Plant Pathol.">
        <title>A 20-kb lineage-specific genomic region tames virulence in pathogenic amphidiploid Verticillium longisporum.</title>
        <authorList>
            <person name="Harting R."/>
            <person name="Starke J."/>
            <person name="Kusch H."/>
            <person name="Poggeler S."/>
            <person name="Maurus I."/>
            <person name="Schluter R."/>
            <person name="Landesfeind M."/>
            <person name="Bulla I."/>
            <person name="Nowrousian M."/>
            <person name="de Jonge R."/>
            <person name="Stahlhut G."/>
            <person name="Hoff K.J."/>
            <person name="Asshauer K.P."/>
            <person name="Thurmer A."/>
            <person name="Stanke M."/>
            <person name="Daniel R."/>
            <person name="Morgenstern B."/>
            <person name="Thomma B.P.H.J."/>
            <person name="Kronstad J.W."/>
            <person name="Braus-Stromeyer S.A."/>
            <person name="Braus G.H."/>
        </authorList>
    </citation>
    <scope>NUCLEOTIDE SEQUENCE</scope>
    <source>
        <strain evidence="1">Vl32</strain>
    </source>
</reference>
<evidence type="ECO:0000313" key="2">
    <source>
        <dbReference type="Proteomes" id="UP000689129"/>
    </source>
</evidence>
<evidence type="ECO:0000313" key="1">
    <source>
        <dbReference type="EMBL" id="KAG7112787.1"/>
    </source>
</evidence>
<dbReference type="EMBL" id="JAEMWZ010000543">
    <property type="protein sequence ID" value="KAG7112787.1"/>
    <property type="molecule type" value="Genomic_DNA"/>
</dbReference>
<comment type="caution">
    <text evidence="1">The sequence shown here is derived from an EMBL/GenBank/DDBJ whole genome shotgun (WGS) entry which is preliminary data.</text>
</comment>
<organism evidence="1 2">
    <name type="scientific">Verticillium longisporum</name>
    <name type="common">Verticillium dahliae var. longisporum</name>
    <dbReference type="NCBI Taxonomy" id="100787"/>
    <lineage>
        <taxon>Eukaryota</taxon>
        <taxon>Fungi</taxon>
        <taxon>Dikarya</taxon>
        <taxon>Ascomycota</taxon>
        <taxon>Pezizomycotina</taxon>
        <taxon>Sordariomycetes</taxon>
        <taxon>Hypocreomycetidae</taxon>
        <taxon>Glomerellales</taxon>
        <taxon>Plectosphaerellaceae</taxon>
        <taxon>Verticillium</taxon>
    </lineage>
</organism>
<gene>
    <name evidence="1" type="ORF">HYQ45_017075</name>
</gene>
<dbReference type="Proteomes" id="UP000689129">
    <property type="component" value="Unassembled WGS sequence"/>
</dbReference>